<keyword evidence="9 13" id="KW-1133">Transmembrane helix</keyword>
<evidence type="ECO:0000313" key="16">
    <source>
        <dbReference type="RefSeq" id="XP_007951454.1"/>
    </source>
</evidence>
<dbReference type="InterPro" id="IPR039357">
    <property type="entry name" value="SRD5A/TECR"/>
</dbReference>
<dbReference type="PROSITE" id="PS51257">
    <property type="entry name" value="PROKAR_LIPOPROTEIN"/>
    <property type="match status" value="1"/>
</dbReference>
<dbReference type="RefSeq" id="XP_007951454.1">
    <property type="nucleotide sequence ID" value="XM_007953263.1"/>
</dbReference>
<protein>
    <submittedName>
        <fullName evidence="16">3-oxo-5-alpha-steroid 4-dehydrogenase 1</fullName>
    </submittedName>
</protein>
<keyword evidence="8" id="KW-0521">NADP</keyword>
<gene>
    <name evidence="16" type="primary">SRD5A1</name>
</gene>
<evidence type="ECO:0000256" key="4">
    <source>
        <dbReference type="ARBA" id="ARBA00022692"/>
    </source>
</evidence>
<reference evidence="16" key="1">
    <citation type="submission" date="2025-08" db="UniProtKB">
        <authorList>
            <consortium name="RefSeq"/>
        </authorList>
    </citation>
    <scope>IDENTIFICATION</scope>
</reference>
<keyword evidence="11" id="KW-0443">Lipid metabolism</keyword>
<evidence type="ECO:0000256" key="12">
    <source>
        <dbReference type="ARBA" id="ARBA00023136"/>
    </source>
</evidence>
<evidence type="ECO:0000256" key="13">
    <source>
        <dbReference type="SAM" id="Phobius"/>
    </source>
</evidence>
<feature type="transmembrane region" description="Helical" evidence="13">
    <location>
        <begin position="81"/>
        <end position="102"/>
    </location>
</feature>
<evidence type="ECO:0000256" key="3">
    <source>
        <dbReference type="ARBA" id="ARBA00007742"/>
    </source>
</evidence>
<dbReference type="PROSITE" id="PS50244">
    <property type="entry name" value="S5A_REDUCTASE"/>
    <property type="match status" value="1"/>
</dbReference>
<evidence type="ECO:0000256" key="11">
    <source>
        <dbReference type="ARBA" id="ARBA00023098"/>
    </source>
</evidence>
<comment type="similarity">
    <text evidence="3">Belongs to the steroid 5-alpha reductase family.</text>
</comment>
<evidence type="ECO:0000313" key="15">
    <source>
        <dbReference type="Proteomes" id="UP000694850"/>
    </source>
</evidence>
<evidence type="ECO:0000256" key="5">
    <source>
        <dbReference type="ARBA" id="ARBA00022782"/>
    </source>
</evidence>
<dbReference type="GO" id="GO:0005789">
    <property type="term" value="C:endoplasmic reticulum membrane"/>
    <property type="evidence" value="ECO:0007669"/>
    <property type="project" value="UniProtKB-SubCell"/>
</dbReference>
<feature type="transmembrane region" description="Helical" evidence="13">
    <location>
        <begin position="147"/>
        <end position="164"/>
    </location>
</feature>
<keyword evidence="6" id="KW-0256">Endoplasmic reticulum</keyword>
<dbReference type="CTD" id="6715"/>
<evidence type="ECO:0000259" key="14">
    <source>
        <dbReference type="Pfam" id="PF02544"/>
    </source>
</evidence>
<evidence type="ECO:0000256" key="10">
    <source>
        <dbReference type="ARBA" id="ARBA00023002"/>
    </source>
</evidence>
<dbReference type="AlphaFoldDB" id="A0A8B7AV18"/>
<evidence type="ECO:0000256" key="9">
    <source>
        <dbReference type="ARBA" id="ARBA00022989"/>
    </source>
</evidence>
<dbReference type="GO" id="GO:0003865">
    <property type="term" value="F:3-oxo-5-alpha-steroid 4-dehydrogenase activity"/>
    <property type="evidence" value="ECO:0007669"/>
    <property type="project" value="TreeGrafter"/>
</dbReference>
<feature type="domain" description="3-oxo-5-alpha-steroid 4-dehydrogenase C-terminal" evidence="14">
    <location>
        <begin position="107"/>
        <end position="183"/>
    </location>
</feature>
<proteinExistence type="inferred from homology"/>
<evidence type="ECO:0000256" key="1">
    <source>
        <dbReference type="ARBA" id="ARBA00004477"/>
    </source>
</evidence>
<sequence>MELGERWLLDALAGLLGVFGCLVLVLGGQVVGSPYGRYSSQWMGWRLPARPAWVLQELPSLVLPLLECARGDGHLRCWPNALLMAMFLVHYAHRSLIFPFLIRSGTPMPSYTCALAFVFCACNGYLQSRYLSRYAEYAEDWVTDPRFLTGFAMWLVGMLINIHSDHILRNLRKPGETGYKIPR</sequence>
<dbReference type="GeneID" id="103207613"/>
<keyword evidence="12 13" id="KW-0472">Membrane</keyword>
<accession>A0A8B7AV18</accession>
<evidence type="ECO:0000256" key="7">
    <source>
        <dbReference type="ARBA" id="ARBA00022848"/>
    </source>
</evidence>
<organism evidence="15 16">
    <name type="scientific">Orycteropus afer afer</name>
    <dbReference type="NCBI Taxonomy" id="1230840"/>
    <lineage>
        <taxon>Eukaryota</taxon>
        <taxon>Metazoa</taxon>
        <taxon>Chordata</taxon>
        <taxon>Craniata</taxon>
        <taxon>Vertebrata</taxon>
        <taxon>Euteleostomi</taxon>
        <taxon>Mammalia</taxon>
        <taxon>Eutheria</taxon>
        <taxon>Afrotheria</taxon>
        <taxon>Tubulidentata</taxon>
        <taxon>Orycteropodidae</taxon>
        <taxon>Orycteropus</taxon>
    </lineage>
</organism>
<dbReference type="Proteomes" id="UP000694850">
    <property type="component" value="Unplaced"/>
</dbReference>
<dbReference type="OrthoDB" id="5788137at2759"/>
<evidence type="ECO:0000256" key="8">
    <source>
        <dbReference type="ARBA" id="ARBA00022857"/>
    </source>
</evidence>
<comment type="subcellular location">
    <subcellularLocation>
        <location evidence="1">Endoplasmic reticulum membrane</location>
        <topology evidence="1">Multi-pass membrane protein</topology>
    </subcellularLocation>
    <subcellularLocation>
        <location evidence="2">Microsome membrane</location>
    </subcellularLocation>
</comment>
<dbReference type="Pfam" id="PF02544">
    <property type="entry name" value="Steroid_dh"/>
    <property type="match status" value="1"/>
</dbReference>
<dbReference type="InterPro" id="IPR001104">
    <property type="entry name" value="3-oxo-5_a-steroid_4-DH_C"/>
</dbReference>
<dbReference type="GO" id="GO:0030154">
    <property type="term" value="P:cell differentiation"/>
    <property type="evidence" value="ECO:0007669"/>
    <property type="project" value="UniProtKB-KW"/>
</dbReference>
<keyword evidence="4 13" id="KW-0812">Transmembrane</keyword>
<dbReference type="PANTHER" id="PTHR10556:SF57">
    <property type="entry name" value="3-OXO-5-ALPHA-STEROID 4-DEHYDROGENASE 1"/>
    <property type="match status" value="1"/>
</dbReference>
<evidence type="ECO:0000256" key="2">
    <source>
        <dbReference type="ARBA" id="ARBA00004524"/>
    </source>
</evidence>
<keyword evidence="15" id="KW-1185">Reference proteome</keyword>
<feature type="transmembrane region" description="Helical" evidence="13">
    <location>
        <begin position="108"/>
        <end position="126"/>
    </location>
</feature>
<feature type="transmembrane region" description="Helical" evidence="13">
    <location>
        <begin position="7"/>
        <end position="31"/>
    </location>
</feature>
<keyword evidence="5" id="KW-0221">Differentiation</keyword>
<evidence type="ECO:0000256" key="6">
    <source>
        <dbReference type="ARBA" id="ARBA00022824"/>
    </source>
</evidence>
<name>A0A8B7AV18_ORYAF</name>
<keyword evidence="10" id="KW-0560">Oxidoreductase</keyword>
<keyword evidence="7" id="KW-0492">Microsome</keyword>
<feature type="non-terminal residue" evidence="16">
    <location>
        <position position="183"/>
    </location>
</feature>
<dbReference type="GO" id="GO:0006694">
    <property type="term" value="P:steroid biosynthetic process"/>
    <property type="evidence" value="ECO:0007669"/>
    <property type="project" value="TreeGrafter"/>
</dbReference>
<dbReference type="PANTHER" id="PTHR10556">
    <property type="entry name" value="3-OXO-5-ALPHA-STEROID 4-DEHYDROGENASE"/>
    <property type="match status" value="1"/>
</dbReference>